<dbReference type="GO" id="GO:0016747">
    <property type="term" value="F:acyltransferase activity, transferring groups other than amino-acyl groups"/>
    <property type="evidence" value="ECO:0007669"/>
    <property type="project" value="InterPro"/>
</dbReference>
<evidence type="ECO:0000259" key="1">
    <source>
        <dbReference type="PROSITE" id="PS51186"/>
    </source>
</evidence>
<dbReference type="RefSeq" id="WP_120118374.1">
    <property type="nucleotide sequence ID" value="NZ_BORI01000025.1"/>
</dbReference>
<protein>
    <submittedName>
        <fullName evidence="3">N-acetyltransferase</fullName>
    </submittedName>
</protein>
<dbReference type="CDD" id="cd04301">
    <property type="entry name" value="NAT_SF"/>
    <property type="match status" value="1"/>
</dbReference>
<dbReference type="Proteomes" id="UP000680670">
    <property type="component" value="Unassembled WGS sequence"/>
</dbReference>
<organism evidence="3 4">
    <name type="scientific">Siminovitchia terrae</name>
    <name type="common">Bacillus terrae</name>
    <dbReference type="NCBI Taxonomy" id="1914933"/>
    <lineage>
        <taxon>Bacteria</taxon>
        <taxon>Bacillati</taxon>
        <taxon>Bacillota</taxon>
        <taxon>Bacilli</taxon>
        <taxon>Bacillales</taxon>
        <taxon>Bacillaceae</taxon>
        <taxon>Siminovitchia</taxon>
    </lineage>
</organism>
<dbReference type="InterPro" id="IPR016181">
    <property type="entry name" value="Acyl_CoA_acyltransferase"/>
</dbReference>
<dbReference type="Gene3D" id="3.40.630.30">
    <property type="match status" value="1"/>
</dbReference>
<dbReference type="PROSITE" id="PS51186">
    <property type="entry name" value="GNAT"/>
    <property type="match status" value="1"/>
</dbReference>
<reference evidence="2 5" key="2">
    <citation type="submission" date="2021-03" db="EMBL/GenBank/DDBJ databases">
        <title>Antimicrobial resistance genes in bacteria isolated from Japanese honey, and their potential for conferring macrolide and lincosamide resistance in the American foulbrood pathogen Paenibacillus larvae.</title>
        <authorList>
            <person name="Okamoto M."/>
            <person name="Kumagai M."/>
            <person name="Kanamori H."/>
            <person name="Takamatsu D."/>
        </authorList>
    </citation>
    <scope>NUCLEOTIDE SEQUENCE [LARGE SCALE GENOMIC DNA]</scope>
    <source>
        <strain evidence="2 5">J6TS1</strain>
    </source>
</reference>
<accession>A0A429X1X6</accession>
<dbReference type="EMBL" id="QYTW02000033">
    <property type="protein sequence ID" value="RST57484.1"/>
    <property type="molecule type" value="Genomic_DNA"/>
</dbReference>
<dbReference type="Proteomes" id="UP000287296">
    <property type="component" value="Unassembled WGS sequence"/>
</dbReference>
<evidence type="ECO:0000313" key="5">
    <source>
        <dbReference type="Proteomes" id="UP000680670"/>
    </source>
</evidence>
<dbReference type="OrthoDB" id="9811121at2"/>
<gene>
    <name evidence="3" type="ORF">D5F11_022440</name>
    <name evidence="2" type="ORF">J6TS1_14560</name>
</gene>
<feature type="domain" description="N-acetyltransferase" evidence="1">
    <location>
        <begin position="12"/>
        <end position="212"/>
    </location>
</feature>
<proteinExistence type="predicted"/>
<keyword evidence="5" id="KW-1185">Reference proteome</keyword>
<comment type="caution">
    <text evidence="3">The sequence shown here is derived from an EMBL/GenBank/DDBJ whole genome shotgun (WGS) entry which is preliminary data.</text>
</comment>
<dbReference type="InterPro" id="IPR000182">
    <property type="entry name" value="GNAT_dom"/>
</dbReference>
<sequence>MRTQFLKAIEAAGARLMTLDDIYKVNEMAAIGFGDPDIPFKPEHLASQIEIFPEGQVVIEHEDGNIVGSCSSVIVNFEDYGVYHNFDDISDNGYIRNHNPQGKNLYGTEVVVHPEYRGLKIGKRLYQARRAITQEFNLESILFGGRIPNYHKHANELTPEQYAAKVVSGELYDPVMTFQLKNGFEFKAVMPNYLPTDAESLKYGALMEWKNPDYKLM</sequence>
<keyword evidence="3" id="KW-0808">Transferase</keyword>
<dbReference type="EMBL" id="BORJ01000003">
    <property type="protein sequence ID" value="GIN95586.1"/>
    <property type="molecule type" value="Genomic_DNA"/>
</dbReference>
<dbReference type="AlphaFoldDB" id="A0A429X1X6"/>
<reference evidence="3 4" key="1">
    <citation type="submission" date="2018-12" db="EMBL/GenBank/DDBJ databases">
        <authorList>
            <person name="Sun L."/>
            <person name="Chen Z."/>
        </authorList>
    </citation>
    <scope>NUCLEOTIDE SEQUENCE [LARGE SCALE GENOMIC DNA]</scope>
    <source>
        <strain evidence="3 4">LMG 29736</strain>
    </source>
</reference>
<evidence type="ECO:0000313" key="2">
    <source>
        <dbReference type="EMBL" id="GIN95586.1"/>
    </source>
</evidence>
<name>A0A429X1X6_SIMTE</name>
<dbReference type="Pfam" id="PF00583">
    <property type="entry name" value="Acetyltransf_1"/>
    <property type="match status" value="1"/>
</dbReference>
<evidence type="ECO:0000313" key="3">
    <source>
        <dbReference type="EMBL" id="RST57484.1"/>
    </source>
</evidence>
<evidence type="ECO:0000313" key="4">
    <source>
        <dbReference type="Proteomes" id="UP000287296"/>
    </source>
</evidence>
<dbReference type="SUPFAM" id="SSF55729">
    <property type="entry name" value="Acyl-CoA N-acyltransferases (Nat)"/>
    <property type="match status" value="1"/>
</dbReference>